<keyword evidence="1" id="KW-0472">Membrane</keyword>
<organism evidence="2 3">
    <name type="scientific">Cohnella cellulosilytica</name>
    <dbReference type="NCBI Taxonomy" id="986710"/>
    <lineage>
        <taxon>Bacteria</taxon>
        <taxon>Bacillati</taxon>
        <taxon>Bacillota</taxon>
        <taxon>Bacilli</taxon>
        <taxon>Bacillales</taxon>
        <taxon>Paenibacillaceae</taxon>
        <taxon>Cohnella</taxon>
    </lineage>
</organism>
<proteinExistence type="predicted"/>
<feature type="transmembrane region" description="Helical" evidence="1">
    <location>
        <begin position="184"/>
        <end position="204"/>
    </location>
</feature>
<dbReference type="NCBIfam" id="TIGR03082">
    <property type="entry name" value="Gneg_AbrB_dup"/>
    <property type="match status" value="2"/>
</dbReference>
<gene>
    <name evidence="2" type="ORF">ACFQMJ_21420</name>
</gene>
<dbReference type="InterPro" id="IPR007820">
    <property type="entry name" value="AbrB_fam"/>
</dbReference>
<feature type="transmembrane region" description="Helical" evidence="1">
    <location>
        <begin position="265"/>
        <end position="287"/>
    </location>
</feature>
<name>A0ABW2FJG8_9BACL</name>
<feature type="transmembrane region" description="Helical" evidence="1">
    <location>
        <begin position="81"/>
        <end position="101"/>
    </location>
</feature>
<dbReference type="RefSeq" id="WP_378049647.1">
    <property type="nucleotide sequence ID" value="NZ_JBHMDN010000021.1"/>
</dbReference>
<dbReference type="InterPro" id="IPR017516">
    <property type="entry name" value="AbrB_dup"/>
</dbReference>
<comment type="caution">
    <text evidence="2">The sequence shown here is derived from an EMBL/GenBank/DDBJ whole genome shotgun (WGS) entry which is preliminary data.</text>
</comment>
<feature type="transmembrane region" description="Helical" evidence="1">
    <location>
        <begin position="329"/>
        <end position="346"/>
    </location>
</feature>
<sequence length="368" mass="40102">MIGFLFTLLLALAGGALFSAVQMPVAWLLGPMVFVFVGTRFFRRVKPEWPKALRYFAMIVIGYSLGLSFTKPILAEMGRQLPTMLLMSVLLMLLCAVIAWMTSRLSGLPYRTTLMGSIPGGLSQMILLAQETRGIDMTVVVFLQVSRLMMIIFCVPLLVFSPLFGGVRHEIDAAADAVSATWGGLFPDIVLYAAACVGISLLAVKIKFPSPYLLGPMIITAALHLSGVPGPVLPNGLLDVAQVLIGTYVGLLLQPEKLEHKLKFAVLALLSGVLLLGGAAGLSFLLAELHPISHATAFLSMAPGGMDQMGFIGKEVHADIATVTLYQLFRTWFIFFAVIPIMRFSYRRLGESWRAREEAQREARPTSL</sequence>
<feature type="transmembrane region" description="Helical" evidence="1">
    <location>
        <begin position="139"/>
        <end position="164"/>
    </location>
</feature>
<dbReference type="PIRSF" id="PIRSF038991">
    <property type="entry name" value="Protein_AbrB"/>
    <property type="match status" value="1"/>
</dbReference>
<evidence type="ECO:0000313" key="3">
    <source>
        <dbReference type="Proteomes" id="UP001596378"/>
    </source>
</evidence>
<keyword evidence="1" id="KW-1133">Transmembrane helix</keyword>
<keyword evidence="3" id="KW-1185">Reference proteome</keyword>
<dbReference type="Pfam" id="PF05145">
    <property type="entry name" value="AbrB"/>
    <property type="match status" value="1"/>
</dbReference>
<accession>A0ABW2FJG8</accession>
<reference evidence="3" key="1">
    <citation type="journal article" date="2019" name="Int. J. Syst. Evol. Microbiol.">
        <title>The Global Catalogue of Microorganisms (GCM) 10K type strain sequencing project: providing services to taxonomists for standard genome sequencing and annotation.</title>
        <authorList>
            <consortium name="The Broad Institute Genomics Platform"/>
            <consortium name="The Broad Institute Genome Sequencing Center for Infectious Disease"/>
            <person name="Wu L."/>
            <person name="Ma J."/>
        </authorList>
    </citation>
    <scope>NUCLEOTIDE SEQUENCE [LARGE SCALE GENOMIC DNA]</scope>
    <source>
        <strain evidence="3">KCTC 12907</strain>
    </source>
</reference>
<evidence type="ECO:0000256" key="1">
    <source>
        <dbReference type="SAM" id="Phobius"/>
    </source>
</evidence>
<keyword evidence="1" id="KW-0812">Transmembrane</keyword>
<feature type="transmembrane region" description="Helical" evidence="1">
    <location>
        <begin position="211"/>
        <end position="230"/>
    </location>
</feature>
<feature type="transmembrane region" description="Helical" evidence="1">
    <location>
        <begin position="25"/>
        <end position="43"/>
    </location>
</feature>
<dbReference type="PANTHER" id="PTHR38457:SF1">
    <property type="entry name" value="REGULATOR ABRB-RELATED"/>
    <property type="match status" value="1"/>
</dbReference>
<evidence type="ECO:0000313" key="2">
    <source>
        <dbReference type="EMBL" id="MFC7151105.1"/>
    </source>
</evidence>
<feature type="transmembrane region" description="Helical" evidence="1">
    <location>
        <begin position="55"/>
        <end position="75"/>
    </location>
</feature>
<dbReference type="PANTHER" id="PTHR38457">
    <property type="entry name" value="REGULATOR ABRB-RELATED"/>
    <property type="match status" value="1"/>
</dbReference>
<dbReference type="EMBL" id="JBHTAI010000014">
    <property type="protein sequence ID" value="MFC7151105.1"/>
    <property type="molecule type" value="Genomic_DNA"/>
</dbReference>
<dbReference type="Proteomes" id="UP001596378">
    <property type="component" value="Unassembled WGS sequence"/>
</dbReference>
<protein>
    <submittedName>
        <fullName evidence="2">AbrB family transcriptional regulator</fullName>
    </submittedName>
</protein>